<geneLocation type="plasmid" evidence="1 2">
    <name>B</name>
</geneLocation>
<name>A0A1L3LTZ4_9HYPH</name>
<organism evidence="1 2">
    <name type="scientific">Sinorhizobium americanum</name>
    <dbReference type="NCBI Taxonomy" id="194963"/>
    <lineage>
        <taxon>Bacteria</taxon>
        <taxon>Pseudomonadati</taxon>
        <taxon>Pseudomonadota</taxon>
        <taxon>Alphaproteobacteria</taxon>
        <taxon>Hyphomicrobiales</taxon>
        <taxon>Rhizobiaceae</taxon>
        <taxon>Sinorhizobium/Ensifer group</taxon>
        <taxon>Sinorhizobium</taxon>
    </lineage>
</organism>
<gene>
    <name evidence="1" type="ORF">SAMCFNEI73_pB0343</name>
</gene>
<evidence type="ECO:0000313" key="2">
    <source>
        <dbReference type="Proteomes" id="UP000182306"/>
    </source>
</evidence>
<proteinExistence type="predicted"/>
<keyword evidence="2" id="KW-1185">Reference proteome</keyword>
<dbReference type="AlphaFoldDB" id="A0A1L3LTZ4"/>
<reference evidence="1 2" key="1">
    <citation type="submission" date="2015-10" db="EMBL/GenBank/DDBJ databases">
        <title>Genomic differences between typical nodule nitrogen-fixing rhizobial strains and those coming from bean seeds.</title>
        <authorList>
            <person name="Peralta H."/>
            <person name="Aguilar-Vera A."/>
            <person name="Diaz R."/>
            <person name="Mora Y."/>
            <person name="Martinez-Batallar G."/>
            <person name="Salazar E."/>
            <person name="Vargas-Lagunas C."/>
            <person name="Encarnacion S."/>
            <person name="Girard L."/>
            <person name="Mora J."/>
        </authorList>
    </citation>
    <scope>NUCLEOTIDE SEQUENCE [LARGE SCALE GENOMIC DNA]</scope>
    <source>
        <strain evidence="1 2">CFNEI 73</strain>
        <plasmid evidence="1 2">B</plasmid>
    </source>
</reference>
<dbReference type="Proteomes" id="UP000182306">
    <property type="component" value="Plasmid B"/>
</dbReference>
<dbReference type="KEGG" id="same:SAMCFNEI73_pB0343"/>
<sequence length="77" mass="8264">MQRAAHAERTKSFAILQGHGALDDGPHPLSARFLVAVAEGHADVFLFPVKILKNGNLSDVALQRGMNFAFLQHAATA</sequence>
<dbReference type="RefSeq" id="WP_064253542.1">
    <property type="nucleotide sequence ID" value="NZ_CP013109.1"/>
</dbReference>
<accession>A0A1L3LTZ4</accession>
<protein>
    <submittedName>
        <fullName evidence="1">Uncharacterized protein</fullName>
    </submittedName>
</protein>
<keyword evidence="1" id="KW-0614">Plasmid</keyword>
<dbReference type="EMBL" id="CP013109">
    <property type="protein sequence ID" value="APG93540.1"/>
    <property type="molecule type" value="Genomic_DNA"/>
</dbReference>
<evidence type="ECO:0000313" key="1">
    <source>
        <dbReference type="EMBL" id="APG93540.1"/>
    </source>
</evidence>